<evidence type="ECO:0000256" key="7">
    <source>
        <dbReference type="ARBA" id="ARBA00023136"/>
    </source>
</evidence>
<dbReference type="GO" id="GO:0033214">
    <property type="term" value="P:siderophore-iron import into cell"/>
    <property type="evidence" value="ECO:0007669"/>
    <property type="project" value="TreeGrafter"/>
</dbReference>
<dbReference type="PANTHER" id="PTHR30472:SF25">
    <property type="entry name" value="ABC TRANSPORTER PERMEASE PROTEIN MJ0876-RELATED"/>
    <property type="match status" value="1"/>
</dbReference>
<proteinExistence type="inferred from homology"/>
<keyword evidence="5 8" id="KW-0812">Transmembrane</keyword>
<keyword evidence="6 8" id="KW-1133">Transmembrane helix</keyword>
<protein>
    <recommendedName>
        <fullName evidence="11">Iron ABC transporter</fullName>
    </recommendedName>
</protein>
<feature type="transmembrane region" description="Helical" evidence="8">
    <location>
        <begin position="42"/>
        <end position="59"/>
    </location>
</feature>
<feature type="transmembrane region" description="Helical" evidence="8">
    <location>
        <begin position="125"/>
        <end position="148"/>
    </location>
</feature>
<feature type="transmembrane region" description="Helical" evidence="8">
    <location>
        <begin position="255"/>
        <end position="273"/>
    </location>
</feature>
<evidence type="ECO:0000256" key="8">
    <source>
        <dbReference type="SAM" id="Phobius"/>
    </source>
</evidence>
<evidence type="ECO:0000256" key="1">
    <source>
        <dbReference type="ARBA" id="ARBA00004651"/>
    </source>
</evidence>
<comment type="similarity">
    <text evidence="2">Belongs to the binding-protein-dependent transport system permease family. FecCD subfamily.</text>
</comment>
<feature type="transmembrane region" description="Helical" evidence="8">
    <location>
        <begin position="218"/>
        <end position="243"/>
    </location>
</feature>
<feature type="transmembrane region" description="Helical" evidence="8">
    <location>
        <begin position="96"/>
        <end position="113"/>
    </location>
</feature>
<gene>
    <name evidence="9" type="ORF">CH333_03175</name>
</gene>
<evidence type="ECO:0000256" key="3">
    <source>
        <dbReference type="ARBA" id="ARBA00022448"/>
    </source>
</evidence>
<evidence type="ECO:0000256" key="5">
    <source>
        <dbReference type="ARBA" id="ARBA00022692"/>
    </source>
</evidence>
<dbReference type="EMBL" id="NOZQ01000061">
    <property type="protein sequence ID" value="OYD16552.1"/>
    <property type="molecule type" value="Genomic_DNA"/>
</dbReference>
<dbReference type="CDD" id="cd06550">
    <property type="entry name" value="TM_ABC_iron-siderophores_like"/>
    <property type="match status" value="1"/>
</dbReference>
<comment type="subcellular location">
    <subcellularLocation>
        <location evidence="1">Cell membrane</location>
        <topology evidence="1">Multi-pass membrane protein</topology>
    </subcellularLocation>
</comment>
<comment type="caution">
    <text evidence="9">The sequence shown here is derived from an EMBL/GenBank/DDBJ whole genome shotgun (WGS) entry which is preliminary data.</text>
</comment>
<feature type="transmembrane region" description="Helical" evidence="8">
    <location>
        <begin position="168"/>
        <end position="189"/>
    </location>
</feature>
<evidence type="ECO:0000256" key="4">
    <source>
        <dbReference type="ARBA" id="ARBA00022475"/>
    </source>
</evidence>
<keyword evidence="7 8" id="KW-0472">Membrane</keyword>
<name>A0A235BWD5_UNCW3</name>
<sequence length="306" mass="32675">MKNIRIFLIFFSLLILISLVSLFVGISLPSLSIVTQLRLPRLVLAIFAGAALGVVGSAFQGILRNPLADPYIIGVSGGACLGGTVSIVFGLQPIQIFAFAGALITIFVVEKLATISGRLEREALLLSGVVCGTLASSLVMLFMTIGGRSLDEMIYLLMGWLGVIWDKTLLIGFIISATVVAVASFIIWLRSEELNILSLGEEEAISIGVDVERLKREVFILGSVIVGLVVSMCGAIGFIGLMVPHITRLLLGPDHRVLIPGSAIVGAFLLVLSDMFARGIAVYELPVGVITSIFGVPFFLYLLRRG</sequence>
<dbReference type="InterPro" id="IPR000522">
    <property type="entry name" value="ABC_transptr_permease_BtuC"/>
</dbReference>
<feature type="transmembrane region" description="Helical" evidence="8">
    <location>
        <begin position="280"/>
        <end position="303"/>
    </location>
</feature>
<keyword evidence="3" id="KW-0813">Transport</keyword>
<evidence type="ECO:0000313" key="10">
    <source>
        <dbReference type="Proteomes" id="UP000215215"/>
    </source>
</evidence>
<keyword evidence="4" id="KW-1003">Cell membrane</keyword>
<organism evidence="9 10">
    <name type="scientific">candidate division WOR-3 bacterium JGI_Cruoil_03_44_89</name>
    <dbReference type="NCBI Taxonomy" id="1973748"/>
    <lineage>
        <taxon>Bacteria</taxon>
        <taxon>Bacteria division WOR-3</taxon>
    </lineage>
</organism>
<reference evidence="9 10" key="1">
    <citation type="submission" date="2017-07" db="EMBL/GenBank/DDBJ databases">
        <title>Recovery of genomes from metagenomes via a dereplication, aggregation, and scoring strategy.</title>
        <authorList>
            <person name="Sieber C.M."/>
            <person name="Probst A.J."/>
            <person name="Sharrar A."/>
            <person name="Thomas B.C."/>
            <person name="Hess M."/>
            <person name="Tringe S.G."/>
            <person name="Banfield J.F."/>
        </authorList>
    </citation>
    <scope>NUCLEOTIDE SEQUENCE [LARGE SCALE GENOMIC DNA]</scope>
    <source>
        <strain evidence="9">JGI_Cruoil_03_44_89</strain>
    </source>
</reference>
<dbReference type="InterPro" id="IPR037294">
    <property type="entry name" value="ABC_BtuC-like"/>
</dbReference>
<accession>A0A235BWD5</accession>
<evidence type="ECO:0000256" key="6">
    <source>
        <dbReference type="ARBA" id="ARBA00022989"/>
    </source>
</evidence>
<dbReference type="Gene3D" id="1.10.3470.10">
    <property type="entry name" value="ABC transporter involved in vitamin B12 uptake, BtuC"/>
    <property type="match status" value="1"/>
</dbReference>
<dbReference type="AlphaFoldDB" id="A0A235BWD5"/>
<evidence type="ECO:0000313" key="9">
    <source>
        <dbReference type="EMBL" id="OYD16552.1"/>
    </source>
</evidence>
<dbReference type="GO" id="GO:0022857">
    <property type="term" value="F:transmembrane transporter activity"/>
    <property type="evidence" value="ECO:0007669"/>
    <property type="project" value="InterPro"/>
</dbReference>
<dbReference type="Pfam" id="PF01032">
    <property type="entry name" value="FecCD"/>
    <property type="match status" value="1"/>
</dbReference>
<evidence type="ECO:0000256" key="2">
    <source>
        <dbReference type="ARBA" id="ARBA00007935"/>
    </source>
</evidence>
<evidence type="ECO:0008006" key="11">
    <source>
        <dbReference type="Google" id="ProtNLM"/>
    </source>
</evidence>
<dbReference type="PANTHER" id="PTHR30472">
    <property type="entry name" value="FERRIC ENTEROBACTIN TRANSPORT SYSTEM PERMEASE PROTEIN"/>
    <property type="match status" value="1"/>
</dbReference>
<dbReference type="GO" id="GO:0005886">
    <property type="term" value="C:plasma membrane"/>
    <property type="evidence" value="ECO:0007669"/>
    <property type="project" value="UniProtKB-SubCell"/>
</dbReference>
<dbReference type="SUPFAM" id="SSF81345">
    <property type="entry name" value="ABC transporter involved in vitamin B12 uptake, BtuC"/>
    <property type="match status" value="1"/>
</dbReference>
<feature type="transmembrane region" description="Helical" evidence="8">
    <location>
        <begin position="71"/>
        <end position="90"/>
    </location>
</feature>
<dbReference type="Proteomes" id="UP000215215">
    <property type="component" value="Unassembled WGS sequence"/>
</dbReference>